<evidence type="ECO:0000313" key="2">
    <source>
        <dbReference type="Proteomes" id="UP001153269"/>
    </source>
</evidence>
<gene>
    <name evidence="1" type="ORF">PLEPLA_LOCUS44231</name>
</gene>
<dbReference type="AlphaFoldDB" id="A0A9N7VWF0"/>
<dbReference type="EMBL" id="CADEAL010004298">
    <property type="protein sequence ID" value="CAB1456447.1"/>
    <property type="molecule type" value="Genomic_DNA"/>
</dbReference>
<keyword evidence="2" id="KW-1185">Reference proteome</keyword>
<comment type="caution">
    <text evidence="1">The sequence shown here is derived from an EMBL/GenBank/DDBJ whole genome shotgun (WGS) entry which is preliminary data.</text>
</comment>
<proteinExistence type="predicted"/>
<protein>
    <submittedName>
        <fullName evidence="1">Uncharacterized protein</fullName>
    </submittedName>
</protein>
<dbReference type="Proteomes" id="UP001153269">
    <property type="component" value="Unassembled WGS sequence"/>
</dbReference>
<sequence>MTCKRRSNRILPSTLFDPHASSLCGFLPLLQLPLFSHGYLSNCSTLGMNTEEVTKSAGIKRQQIIDSTNIIYGRHRANIVLAALPITRGQCGLPGNEQGYCSSTSQSQREVLWELTN</sequence>
<organism evidence="1 2">
    <name type="scientific">Pleuronectes platessa</name>
    <name type="common">European plaice</name>
    <dbReference type="NCBI Taxonomy" id="8262"/>
    <lineage>
        <taxon>Eukaryota</taxon>
        <taxon>Metazoa</taxon>
        <taxon>Chordata</taxon>
        <taxon>Craniata</taxon>
        <taxon>Vertebrata</taxon>
        <taxon>Euteleostomi</taxon>
        <taxon>Actinopterygii</taxon>
        <taxon>Neopterygii</taxon>
        <taxon>Teleostei</taxon>
        <taxon>Neoteleostei</taxon>
        <taxon>Acanthomorphata</taxon>
        <taxon>Carangaria</taxon>
        <taxon>Pleuronectiformes</taxon>
        <taxon>Pleuronectoidei</taxon>
        <taxon>Pleuronectidae</taxon>
        <taxon>Pleuronectes</taxon>
    </lineage>
</organism>
<accession>A0A9N7VWF0</accession>
<evidence type="ECO:0000313" key="1">
    <source>
        <dbReference type="EMBL" id="CAB1456447.1"/>
    </source>
</evidence>
<reference evidence="1" key="1">
    <citation type="submission" date="2020-03" db="EMBL/GenBank/DDBJ databases">
        <authorList>
            <person name="Weist P."/>
        </authorList>
    </citation>
    <scope>NUCLEOTIDE SEQUENCE</scope>
</reference>
<name>A0A9N7VWF0_PLEPL</name>